<keyword evidence="6" id="KW-0808">Transferase</keyword>
<dbReference type="Proteomes" id="UP000694018">
    <property type="component" value="Chromosome"/>
</dbReference>
<dbReference type="GO" id="GO:0004648">
    <property type="term" value="F:O-phospho-L-serine:2-oxoglutarate aminotransferase activity"/>
    <property type="evidence" value="ECO:0007669"/>
    <property type="project" value="UniProtKB-EC"/>
</dbReference>
<dbReference type="PROSITE" id="PS00595">
    <property type="entry name" value="AA_TRANSFER_CLASS_5"/>
    <property type="match status" value="1"/>
</dbReference>
<dbReference type="Pfam" id="PF00266">
    <property type="entry name" value="Aminotran_5"/>
    <property type="match status" value="1"/>
</dbReference>
<dbReference type="PANTHER" id="PTHR21152">
    <property type="entry name" value="AMINOTRANSFERASE CLASS V"/>
    <property type="match status" value="1"/>
</dbReference>
<feature type="domain" description="Aminotransferase class V" evidence="5">
    <location>
        <begin position="48"/>
        <end position="315"/>
    </location>
</feature>
<keyword evidence="6" id="KW-0032">Aminotransferase</keyword>
<evidence type="ECO:0000259" key="5">
    <source>
        <dbReference type="Pfam" id="PF00266"/>
    </source>
</evidence>
<dbReference type="RefSeq" id="WP_218266335.1">
    <property type="nucleotide sequence ID" value="NZ_CP077717.1"/>
</dbReference>
<dbReference type="GO" id="GO:0008453">
    <property type="term" value="F:alanine-glyoxylate transaminase activity"/>
    <property type="evidence" value="ECO:0007669"/>
    <property type="project" value="TreeGrafter"/>
</dbReference>
<dbReference type="PANTHER" id="PTHR21152:SF39">
    <property type="entry name" value="SOLUBLE HYDROGENASE, SMALL SUBUNIT"/>
    <property type="match status" value="1"/>
</dbReference>
<protein>
    <submittedName>
        <fullName evidence="6">Phosphoserine aminotransferase, putative</fullName>
        <ecNumber evidence="6">2.6.1.52</ecNumber>
    </submittedName>
</protein>
<dbReference type="InterPro" id="IPR024169">
    <property type="entry name" value="SP_NH2Trfase/AEP_transaminase"/>
</dbReference>
<proteinExistence type="inferred from homology"/>
<dbReference type="InterPro" id="IPR020578">
    <property type="entry name" value="Aminotrans_V_PyrdxlP_BS"/>
</dbReference>
<evidence type="ECO:0000313" key="7">
    <source>
        <dbReference type="Proteomes" id="UP000694018"/>
    </source>
</evidence>
<evidence type="ECO:0000256" key="1">
    <source>
        <dbReference type="ARBA" id="ARBA00001933"/>
    </source>
</evidence>
<dbReference type="EMBL" id="CP077717">
    <property type="protein sequence ID" value="QXJ29694.1"/>
    <property type="molecule type" value="Genomic_DNA"/>
</dbReference>
<evidence type="ECO:0000256" key="2">
    <source>
        <dbReference type="ARBA" id="ARBA00009236"/>
    </source>
</evidence>
<evidence type="ECO:0000313" key="6">
    <source>
        <dbReference type="EMBL" id="QXJ29694.1"/>
    </source>
</evidence>
<evidence type="ECO:0000256" key="4">
    <source>
        <dbReference type="RuleBase" id="RU004075"/>
    </source>
</evidence>
<comment type="similarity">
    <text evidence="2 4">Belongs to the class-V pyridoxal-phosphate-dependent aminotransferase family.</text>
</comment>
<dbReference type="PIRSF" id="PIRSF000524">
    <property type="entry name" value="SPT"/>
    <property type="match status" value="1"/>
</dbReference>
<evidence type="ECO:0000256" key="3">
    <source>
        <dbReference type="ARBA" id="ARBA00022898"/>
    </source>
</evidence>
<gene>
    <name evidence="6" type="ORF">J5U23_02569</name>
</gene>
<organism evidence="6 7">
    <name type="scientific">Saccharolobus shibatae (strain ATCC 51178 / DSM 5389 / JCM 8931 / NBRC 15437 / B12)</name>
    <name type="common">Sulfolobus shibatae</name>
    <dbReference type="NCBI Taxonomy" id="523848"/>
    <lineage>
        <taxon>Archaea</taxon>
        <taxon>Thermoproteota</taxon>
        <taxon>Thermoprotei</taxon>
        <taxon>Sulfolobales</taxon>
        <taxon>Sulfolobaceae</taxon>
        <taxon>Saccharolobus</taxon>
    </lineage>
</organism>
<sequence length="373" mass="41724">MMLIPGPVNVPYSVLQASLHLVNHRSEKFRETVKTLEFLMNKHFGSTRVALLSGSGTLAVESMVYSMVKREEKVLTFPYGEFGHRLKESLVRRGAKVISYEKKLGESFTLEEIKKAIEENKDATTVALVHNETSTGIAFRDLQKIADVVKGAGLKLLIDSVSGFAAYPLYVNQWKIDCVVTGSQKALASIPGVGFAALSDEGLNELVESDLPSYLDLSLHLKFQDKGETPFTPTVGAFFASRRAAELLDKEGIENRWKRHEACARYLRRVMSTMGFKLLGNDTNFSNTVVAAFPPIPLDTFMSELKKRNIEITKGMGELRDKIVRIGILGVVDDRAIRRLVNSISEIIKKNVEFEIPKECELPEELKVEVLWD</sequence>
<dbReference type="GO" id="GO:0019265">
    <property type="term" value="P:glycine biosynthetic process, by transamination of glyoxylate"/>
    <property type="evidence" value="ECO:0007669"/>
    <property type="project" value="TreeGrafter"/>
</dbReference>
<name>A0A8F5BQX2_SACSH</name>
<keyword evidence="3" id="KW-0663">Pyridoxal phosphate</keyword>
<dbReference type="AlphaFoldDB" id="A0A8F5BQX2"/>
<dbReference type="InterPro" id="IPR000192">
    <property type="entry name" value="Aminotrans_V_dom"/>
</dbReference>
<comment type="cofactor">
    <cofactor evidence="1">
        <name>pyridoxal 5'-phosphate</name>
        <dbReference type="ChEBI" id="CHEBI:597326"/>
    </cofactor>
</comment>
<dbReference type="KEGG" id="sshi:J5U23_02569"/>
<reference evidence="6" key="1">
    <citation type="journal article" date="2021" name="Environ. Microbiol.">
        <title>New insights into the diversity and evolution of the archaeal mobilome from three complete genomes of Saccharolobus shibatae.</title>
        <authorList>
            <person name="Medvedeva S."/>
            <person name="Brandt D."/>
            <person name="Cvirkaite-Krupovic V."/>
            <person name="Liu Y."/>
            <person name="Severinov K."/>
            <person name="Ishino S."/>
            <person name="Ishino Y."/>
            <person name="Prangishvili D."/>
            <person name="Kalinowski J."/>
            <person name="Krupovic M."/>
        </authorList>
    </citation>
    <scope>NUCLEOTIDE SEQUENCE</scope>
    <source>
        <strain evidence="6">B12</strain>
    </source>
</reference>
<dbReference type="EC" id="2.6.1.52" evidence="6"/>
<dbReference type="GO" id="GO:0004760">
    <property type="term" value="F:L-serine-pyruvate transaminase activity"/>
    <property type="evidence" value="ECO:0007669"/>
    <property type="project" value="TreeGrafter"/>
</dbReference>
<dbReference type="GeneID" id="65564046"/>
<dbReference type="OrthoDB" id="35685at2157"/>
<accession>A0A8F5BQX2</accession>